<reference evidence="1" key="2">
    <citation type="journal article" date="2024" name="Plant">
        <title>Genomic evolution and insights into agronomic trait innovations of Sesamum species.</title>
        <authorList>
            <person name="Miao H."/>
            <person name="Wang L."/>
            <person name="Qu L."/>
            <person name="Liu H."/>
            <person name="Sun Y."/>
            <person name="Le M."/>
            <person name="Wang Q."/>
            <person name="Wei S."/>
            <person name="Zheng Y."/>
            <person name="Lin W."/>
            <person name="Duan Y."/>
            <person name="Cao H."/>
            <person name="Xiong S."/>
            <person name="Wang X."/>
            <person name="Wei L."/>
            <person name="Li C."/>
            <person name="Ma Q."/>
            <person name="Ju M."/>
            <person name="Zhao R."/>
            <person name="Li G."/>
            <person name="Mu C."/>
            <person name="Tian Q."/>
            <person name="Mei H."/>
            <person name="Zhang T."/>
            <person name="Gao T."/>
            <person name="Zhang H."/>
        </authorList>
    </citation>
    <scope>NUCLEOTIDE SEQUENCE</scope>
    <source>
        <strain evidence="1">KEN1</strain>
    </source>
</reference>
<reference evidence="1" key="1">
    <citation type="submission" date="2020-06" db="EMBL/GenBank/DDBJ databases">
        <authorList>
            <person name="Li T."/>
            <person name="Hu X."/>
            <person name="Zhang T."/>
            <person name="Song X."/>
            <person name="Zhang H."/>
            <person name="Dai N."/>
            <person name="Sheng W."/>
            <person name="Hou X."/>
            <person name="Wei L."/>
        </authorList>
    </citation>
    <scope>NUCLEOTIDE SEQUENCE</scope>
    <source>
        <strain evidence="1">KEN1</strain>
        <tissue evidence="1">Leaf</tissue>
    </source>
</reference>
<protein>
    <submittedName>
        <fullName evidence="1">Uncharacterized protein</fullName>
    </submittedName>
</protein>
<evidence type="ECO:0000313" key="1">
    <source>
        <dbReference type="EMBL" id="KAL0402012.1"/>
    </source>
</evidence>
<comment type="caution">
    <text evidence="1">The sequence shown here is derived from an EMBL/GenBank/DDBJ whole genome shotgun (WGS) entry which is preliminary data.</text>
</comment>
<gene>
    <name evidence="1" type="ORF">Slati_4231100</name>
</gene>
<dbReference type="EMBL" id="JACGWN010000015">
    <property type="protein sequence ID" value="KAL0402012.1"/>
    <property type="molecule type" value="Genomic_DNA"/>
</dbReference>
<sequence>MSLSLLDDYSHEHKWTKKSAFWELEYWSMNLIRHNLDFTHIEKNMFYNIFNTVMDIKVKMKDNLNARKDLKIICINRSLRLMKII</sequence>
<organism evidence="1">
    <name type="scientific">Sesamum latifolium</name>
    <dbReference type="NCBI Taxonomy" id="2727402"/>
    <lineage>
        <taxon>Eukaryota</taxon>
        <taxon>Viridiplantae</taxon>
        <taxon>Streptophyta</taxon>
        <taxon>Embryophyta</taxon>
        <taxon>Tracheophyta</taxon>
        <taxon>Spermatophyta</taxon>
        <taxon>Magnoliopsida</taxon>
        <taxon>eudicotyledons</taxon>
        <taxon>Gunneridae</taxon>
        <taxon>Pentapetalae</taxon>
        <taxon>asterids</taxon>
        <taxon>lamiids</taxon>
        <taxon>Lamiales</taxon>
        <taxon>Pedaliaceae</taxon>
        <taxon>Sesamum</taxon>
    </lineage>
</organism>
<name>A0AAW2TBX7_9LAMI</name>
<dbReference type="AlphaFoldDB" id="A0AAW2TBX7"/>
<dbReference type="PANTHER" id="PTHR10775">
    <property type="entry name" value="OS08G0208400 PROTEIN"/>
    <property type="match status" value="1"/>
</dbReference>
<accession>A0AAW2TBX7</accession>
<proteinExistence type="predicted"/>
<dbReference type="PANTHER" id="PTHR10775:SF182">
    <property type="entry name" value="TRANSPOSON, EN_SPM-LIKE, TRANSPOSASE-ASSOCIATED DOMAIN PROTEIN-RELATED"/>
    <property type="match status" value="1"/>
</dbReference>